<sequence>MEYPRGTWTFRSDFVGGKRQPRKHVHRRNAITPCFKPGGQNNRTQSREMRCVCVRLYGTAESAESKGPWPQRIALCPRWWYMVQPERRGEERERGTRLAAEDEEREERALRSGIRNTMRSKAENEVIKKYKRSHAESGRLEGGYEVSPRGPHRPSVAGRVGPAGTSGLRTCGCGHP</sequence>
<dbReference type="AlphaFoldDB" id="D6RPS7"/>
<organism evidence="2 3">
    <name type="scientific">Coprinopsis cinerea (strain Okayama-7 / 130 / ATCC MYA-4618 / FGSC 9003)</name>
    <name type="common">Inky cap fungus</name>
    <name type="synonym">Hormographiella aspergillata</name>
    <dbReference type="NCBI Taxonomy" id="240176"/>
    <lineage>
        <taxon>Eukaryota</taxon>
        <taxon>Fungi</taxon>
        <taxon>Dikarya</taxon>
        <taxon>Basidiomycota</taxon>
        <taxon>Agaricomycotina</taxon>
        <taxon>Agaricomycetes</taxon>
        <taxon>Agaricomycetidae</taxon>
        <taxon>Agaricales</taxon>
        <taxon>Agaricineae</taxon>
        <taxon>Psathyrellaceae</taxon>
        <taxon>Coprinopsis</taxon>
    </lineage>
</organism>
<evidence type="ECO:0000313" key="2">
    <source>
        <dbReference type="EMBL" id="EFI27027.1"/>
    </source>
</evidence>
<reference evidence="2 3" key="1">
    <citation type="journal article" date="2010" name="Proc. Natl. Acad. Sci. U.S.A.">
        <title>Insights into evolution of multicellular fungi from the assembled chromosomes of the mushroom Coprinopsis cinerea (Coprinus cinereus).</title>
        <authorList>
            <person name="Stajich J.E."/>
            <person name="Wilke S.K."/>
            <person name="Ahren D."/>
            <person name="Au C.H."/>
            <person name="Birren B.W."/>
            <person name="Borodovsky M."/>
            <person name="Burns C."/>
            <person name="Canback B."/>
            <person name="Casselton L.A."/>
            <person name="Cheng C.K."/>
            <person name="Deng J."/>
            <person name="Dietrich F.S."/>
            <person name="Fargo D.C."/>
            <person name="Farman M.L."/>
            <person name="Gathman A.C."/>
            <person name="Goldberg J."/>
            <person name="Guigo R."/>
            <person name="Hoegger P.J."/>
            <person name="Hooker J.B."/>
            <person name="Huggins A."/>
            <person name="James T.Y."/>
            <person name="Kamada T."/>
            <person name="Kilaru S."/>
            <person name="Kodira C."/>
            <person name="Kues U."/>
            <person name="Kupfer D."/>
            <person name="Kwan H.S."/>
            <person name="Lomsadze A."/>
            <person name="Li W."/>
            <person name="Lilly W.W."/>
            <person name="Ma L.J."/>
            <person name="Mackey A.J."/>
            <person name="Manning G."/>
            <person name="Martin F."/>
            <person name="Muraguchi H."/>
            <person name="Natvig D.O."/>
            <person name="Palmerini H."/>
            <person name="Ramesh M.A."/>
            <person name="Rehmeyer C.J."/>
            <person name="Roe B.A."/>
            <person name="Shenoy N."/>
            <person name="Stanke M."/>
            <person name="Ter-Hovhannisyan V."/>
            <person name="Tunlid A."/>
            <person name="Velagapudi R."/>
            <person name="Vision T.J."/>
            <person name="Zeng Q."/>
            <person name="Zolan M.E."/>
            <person name="Pukkila P.J."/>
        </authorList>
    </citation>
    <scope>NUCLEOTIDE SEQUENCE [LARGE SCALE GENOMIC DNA]</scope>
    <source>
        <strain evidence="3">Okayama-7 / 130 / ATCC MYA-4618 / FGSC 9003</strain>
    </source>
</reference>
<dbReference type="KEGG" id="cci:CC1G_15160"/>
<gene>
    <name evidence="2" type="ORF">CC1G_15160</name>
</gene>
<accession>D6RPS7</accession>
<dbReference type="VEuPathDB" id="FungiDB:CC1G_15160"/>
<dbReference type="InParanoid" id="D6RPS7"/>
<feature type="region of interest" description="Disordered" evidence="1">
    <location>
        <begin position="87"/>
        <end position="109"/>
    </location>
</feature>
<dbReference type="HOGENOM" id="CLU_1525074_0_0_1"/>
<dbReference type="EMBL" id="AACS02000009">
    <property type="protein sequence ID" value="EFI27027.1"/>
    <property type="molecule type" value="Genomic_DNA"/>
</dbReference>
<protein>
    <submittedName>
        <fullName evidence="2">Uncharacterized protein</fullName>
    </submittedName>
</protein>
<name>D6RPS7_COPC7</name>
<feature type="region of interest" description="Disordered" evidence="1">
    <location>
        <begin position="131"/>
        <end position="176"/>
    </location>
</feature>
<dbReference type="GeneID" id="9378382"/>
<evidence type="ECO:0000256" key="1">
    <source>
        <dbReference type="SAM" id="MobiDB-lite"/>
    </source>
</evidence>
<dbReference type="Proteomes" id="UP000001861">
    <property type="component" value="Unassembled WGS sequence"/>
</dbReference>
<proteinExistence type="predicted"/>
<comment type="caution">
    <text evidence="2">The sequence shown here is derived from an EMBL/GenBank/DDBJ whole genome shotgun (WGS) entry which is preliminary data.</text>
</comment>
<evidence type="ECO:0000313" key="3">
    <source>
        <dbReference type="Proteomes" id="UP000001861"/>
    </source>
</evidence>
<keyword evidence="3" id="KW-1185">Reference proteome</keyword>
<dbReference type="RefSeq" id="XP_002910521.1">
    <property type="nucleotide sequence ID" value="XM_002910475.1"/>
</dbReference>